<accession>A0A1M7ZU59</accession>
<gene>
    <name evidence="11" type="ORF">SAMN05443547_0473</name>
</gene>
<dbReference type="PANTHER" id="PTHR36122:SF2">
    <property type="entry name" value="NICOTINAMIDE RIBOSIDE TRANSPORTER PNUC"/>
    <property type="match status" value="1"/>
</dbReference>
<name>A0A1M7ZU59_9FLAO</name>
<dbReference type="AlphaFoldDB" id="A0A1M7ZU59"/>
<dbReference type="NCBIfam" id="TIGR01528">
    <property type="entry name" value="NMN_trans_PnuC"/>
    <property type="match status" value="1"/>
</dbReference>
<feature type="transmembrane region" description="Helical" evidence="10">
    <location>
        <begin position="156"/>
        <end position="172"/>
    </location>
</feature>
<dbReference type="STRING" id="416016.SAMN05443547_0473"/>
<evidence type="ECO:0000256" key="7">
    <source>
        <dbReference type="ARBA" id="ARBA00022692"/>
    </source>
</evidence>
<feature type="transmembrane region" description="Helical" evidence="10">
    <location>
        <begin position="65"/>
        <end position="82"/>
    </location>
</feature>
<feature type="transmembrane region" description="Helical" evidence="10">
    <location>
        <begin position="12"/>
        <end position="33"/>
    </location>
</feature>
<evidence type="ECO:0000256" key="8">
    <source>
        <dbReference type="ARBA" id="ARBA00022989"/>
    </source>
</evidence>
<dbReference type="RefSeq" id="WP_073581040.1">
    <property type="nucleotide sequence ID" value="NZ_CBCSEA010000001.1"/>
</dbReference>
<keyword evidence="9 10" id="KW-0472">Membrane</keyword>
<dbReference type="GO" id="GO:0034257">
    <property type="term" value="F:nicotinamide riboside transmembrane transporter activity"/>
    <property type="evidence" value="ECO:0007669"/>
    <property type="project" value="InterPro"/>
</dbReference>
<dbReference type="OrthoDB" id="9791248at2"/>
<evidence type="ECO:0000256" key="3">
    <source>
        <dbReference type="ARBA" id="ARBA00006669"/>
    </source>
</evidence>
<keyword evidence="5" id="KW-0813">Transport</keyword>
<proteinExistence type="inferred from homology"/>
<evidence type="ECO:0000313" key="11">
    <source>
        <dbReference type="EMBL" id="SHO72147.1"/>
    </source>
</evidence>
<comment type="subcellular location">
    <subcellularLocation>
        <location evidence="2">Cell membrane</location>
        <topology evidence="2">Multi-pass membrane protein</topology>
    </subcellularLocation>
</comment>
<dbReference type="Pfam" id="PF04973">
    <property type="entry name" value="NMN_transporter"/>
    <property type="match status" value="1"/>
</dbReference>
<dbReference type="GO" id="GO:0005886">
    <property type="term" value="C:plasma membrane"/>
    <property type="evidence" value="ECO:0007669"/>
    <property type="project" value="UniProtKB-SubCell"/>
</dbReference>
<sequence length="204" mass="24224">MIDFLFSQYKSYTSYFIFLELTAVFFGTISVLFAKKNNILVYPTGLVSTLIFVYILFEWKLFGDFIINIYYSIMSVVGWYLWSRKKNGVAEFPISFMNRSDYFISSIIFLGTLLFIALIYHFFDKFTHWTAYVDTLTTALFFVGMWLMAKRKIENWIIWIIADLISVPLYFYKGLTFSSIQFLVFTIIAILGYKEWKKLLQKQI</sequence>
<feature type="transmembrane region" description="Helical" evidence="10">
    <location>
        <begin position="178"/>
        <end position="196"/>
    </location>
</feature>
<protein>
    <recommendedName>
        <fullName evidence="4">Nicotinamide riboside transporter PnuC</fullName>
    </recommendedName>
</protein>
<evidence type="ECO:0000256" key="6">
    <source>
        <dbReference type="ARBA" id="ARBA00022475"/>
    </source>
</evidence>
<evidence type="ECO:0000313" key="12">
    <source>
        <dbReference type="Proteomes" id="UP000184611"/>
    </source>
</evidence>
<feature type="transmembrane region" description="Helical" evidence="10">
    <location>
        <begin position="40"/>
        <end position="59"/>
    </location>
</feature>
<evidence type="ECO:0000256" key="1">
    <source>
        <dbReference type="ARBA" id="ARBA00002672"/>
    </source>
</evidence>
<keyword evidence="12" id="KW-1185">Reference proteome</keyword>
<organism evidence="11 12">
    <name type="scientific">Flavobacterium cucumis</name>
    <dbReference type="NCBI Taxonomy" id="416016"/>
    <lineage>
        <taxon>Bacteria</taxon>
        <taxon>Pseudomonadati</taxon>
        <taxon>Bacteroidota</taxon>
        <taxon>Flavobacteriia</taxon>
        <taxon>Flavobacteriales</taxon>
        <taxon>Flavobacteriaceae</taxon>
        <taxon>Flavobacterium</taxon>
    </lineage>
</organism>
<evidence type="ECO:0000256" key="9">
    <source>
        <dbReference type="ARBA" id="ARBA00023136"/>
    </source>
</evidence>
<keyword evidence="7 10" id="KW-0812">Transmembrane</keyword>
<reference evidence="12" key="1">
    <citation type="submission" date="2016-12" db="EMBL/GenBank/DDBJ databases">
        <authorList>
            <person name="Varghese N."/>
            <person name="Submissions S."/>
        </authorList>
    </citation>
    <scope>NUCLEOTIDE SEQUENCE [LARGE SCALE GENOMIC DNA]</scope>
    <source>
        <strain evidence="12">DSM 18830</strain>
    </source>
</reference>
<comment type="similarity">
    <text evidence="3">Belongs to the nicotinamide ribonucleoside (NR) uptake permease (TC 4.B.1) family.</text>
</comment>
<dbReference type="Proteomes" id="UP000184611">
    <property type="component" value="Unassembled WGS sequence"/>
</dbReference>
<dbReference type="InterPro" id="IPR006419">
    <property type="entry name" value="NMN_transpt_PnuC"/>
</dbReference>
<keyword evidence="6" id="KW-1003">Cell membrane</keyword>
<feature type="transmembrane region" description="Helical" evidence="10">
    <location>
        <begin position="129"/>
        <end position="149"/>
    </location>
</feature>
<dbReference type="EMBL" id="FRYK01000001">
    <property type="protein sequence ID" value="SHO72147.1"/>
    <property type="molecule type" value="Genomic_DNA"/>
</dbReference>
<keyword evidence="8 10" id="KW-1133">Transmembrane helix</keyword>
<evidence type="ECO:0000256" key="4">
    <source>
        <dbReference type="ARBA" id="ARBA00017522"/>
    </source>
</evidence>
<evidence type="ECO:0000256" key="2">
    <source>
        <dbReference type="ARBA" id="ARBA00004651"/>
    </source>
</evidence>
<feature type="transmembrane region" description="Helical" evidence="10">
    <location>
        <begin position="102"/>
        <end position="123"/>
    </location>
</feature>
<comment type="function">
    <text evidence="1">Required for nicotinamide riboside transport across the inner membrane.</text>
</comment>
<dbReference type="PANTHER" id="PTHR36122">
    <property type="entry name" value="NICOTINAMIDE RIBOSIDE TRANSPORTER PNUC"/>
    <property type="match status" value="1"/>
</dbReference>
<evidence type="ECO:0000256" key="10">
    <source>
        <dbReference type="SAM" id="Phobius"/>
    </source>
</evidence>
<evidence type="ECO:0000256" key="5">
    <source>
        <dbReference type="ARBA" id="ARBA00022448"/>
    </source>
</evidence>